<reference evidence="2 3" key="1">
    <citation type="submission" date="2019-01" db="EMBL/GenBank/DDBJ databases">
        <title>Draft genome sequence of Psathyrella aberdarensis IHI B618.</title>
        <authorList>
            <person name="Buettner E."/>
            <person name="Kellner H."/>
        </authorList>
    </citation>
    <scope>NUCLEOTIDE SEQUENCE [LARGE SCALE GENOMIC DNA]</scope>
    <source>
        <strain evidence="2 3">IHI B618</strain>
    </source>
</reference>
<sequence>MTTPSPPHIPSCYPVHYAAGIEDMKLCSADISSAFTNRDSEEVIHMRQPERFHEGGPNLNKKLHSVLLELGFTRLQADRLVYIYAKGKVCIIMPVYIDSITLASKNNTLLDQTVLDLSKHFKLRDLGGTKFLLDVEIIRDCANRSISLSQCQ</sequence>
<proteinExistence type="predicted"/>
<dbReference type="EMBL" id="SDEE01000391">
    <property type="protein sequence ID" value="RXW16890.1"/>
    <property type="molecule type" value="Genomic_DNA"/>
</dbReference>
<evidence type="ECO:0000313" key="3">
    <source>
        <dbReference type="Proteomes" id="UP000290288"/>
    </source>
</evidence>
<protein>
    <recommendedName>
        <fullName evidence="1">Reverse transcriptase Ty1/copia-type domain-containing protein</fullName>
    </recommendedName>
</protein>
<dbReference type="OrthoDB" id="3344688at2759"/>
<dbReference type="Proteomes" id="UP000290288">
    <property type="component" value="Unassembled WGS sequence"/>
</dbReference>
<comment type="caution">
    <text evidence="2">The sequence shown here is derived from an EMBL/GenBank/DDBJ whole genome shotgun (WGS) entry which is preliminary data.</text>
</comment>
<dbReference type="Pfam" id="PF07727">
    <property type="entry name" value="RVT_2"/>
    <property type="match status" value="1"/>
</dbReference>
<feature type="domain" description="Reverse transcriptase Ty1/copia-type" evidence="1">
    <location>
        <begin position="59"/>
        <end position="148"/>
    </location>
</feature>
<keyword evidence="3" id="KW-1185">Reference proteome</keyword>
<name>A0A4Q2DB52_9AGAR</name>
<evidence type="ECO:0000259" key="1">
    <source>
        <dbReference type="Pfam" id="PF07727"/>
    </source>
</evidence>
<dbReference type="InterPro" id="IPR013103">
    <property type="entry name" value="RVT_2"/>
</dbReference>
<dbReference type="AlphaFoldDB" id="A0A4Q2DB52"/>
<evidence type="ECO:0000313" key="2">
    <source>
        <dbReference type="EMBL" id="RXW16890.1"/>
    </source>
</evidence>
<accession>A0A4Q2DB52</accession>
<gene>
    <name evidence="2" type="ORF">EST38_g8967</name>
</gene>
<dbReference type="STRING" id="2316362.A0A4Q2DB52"/>
<organism evidence="2 3">
    <name type="scientific">Candolleomyces aberdarensis</name>
    <dbReference type="NCBI Taxonomy" id="2316362"/>
    <lineage>
        <taxon>Eukaryota</taxon>
        <taxon>Fungi</taxon>
        <taxon>Dikarya</taxon>
        <taxon>Basidiomycota</taxon>
        <taxon>Agaricomycotina</taxon>
        <taxon>Agaricomycetes</taxon>
        <taxon>Agaricomycetidae</taxon>
        <taxon>Agaricales</taxon>
        <taxon>Agaricineae</taxon>
        <taxon>Psathyrellaceae</taxon>
        <taxon>Candolleomyces</taxon>
    </lineage>
</organism>